<accession>A0ABU3NPN2</accession>
<dbReference type="Gene3D" id="3.40.630.30">
    <property type="match status" value="1"/>
</dbReference>
<dbReference type="PROSITE" id="PS51186">
    <property type="entry name" value="GNAT"/>
    <property type="match status" value="1"/>
</dbReference>
<organism evidence="4 5">
    <name type="scientific">Thermanaerothrix solaris</name>
    <dbReference type="NCBI Taxonomy" id="3058434"/>
    <lineage>
        <taxon>Bacteria</taxon>
        <taxon>Bacillati</taxon>
        <taxon>Chloroflexota</taxon>
        <taxon>Anaerolineae</taxon>
        <taxon>Anaerolineales</taxon>
        <taxon>Anaerolineaceae</taxon>
        <taxon>Thermanaerothrix</taxon>
    </lineage>
</organism>
<evidence type="ECO:0000256" key="1">
    <source>
        <dbReference type="ARBA" id="ARBA00022679"/>
    </source>
</evidence>
<sequence>MPPFTSPSEPDLFAVRPATASDAPALCALDVLAQQDESRRAFIARAVEDGHGYVIEAKGQVIGYAVLDTSFFGQGFISLLYIHPEHRRQGAATRLMQYLEEACRTPKLFTSTNLSNLPMQALLTKLGYILSGVIYHLDENDPELVFVKYLRRGSA</sequence>
<name>A0ABU3NPN2_9CHLR</name>
<dbReference type="RefSeq" id="WP_315624989.1">
    <property type="nucleotide sequence ID" value="NZ_JAUHMF010000002.1"/>
</dbReference>
<evidence type="ECO:0000259" key="3">
    <source>
        <dbReference type="PROSITE" id="PS51186"/>
    </source>
</evidence>
<keyword evidence="5" id="KW-1185">Reference proteome</keyword>
<evidence type="ECO:0000313" key="4">
    <source>
        <dbReference type="EMBL" id="MDT8898330.1"/>
    </source>
</evidence>
<dbReference type="SUPFAM" id="SSF55729">
    <property type="entry name" value="Acyl-CoA N-acyltransferases (Nat)"/>
    <property type="match status" value="1"/>
</dbReference>
<proteinExistence type="predicted"/>
<gene>
    <name evidence="4" type="ORF">QYE77_08620</name>
</gene>
<feature type="domain" description="N-acetyltransferase" evidence="3">
    <location>
        <begin position="13"/>
        <end position="151"/>
    </location>
</feature>
<evidence type="ECO:0000313" key="5">
    <source>
        <dbReference type="Proteomes" id="UP001254165"/>
    </source>
</evidence>
<reference evidence="4 5" key="1">
    <citation type="submission" date="2023-07" db="EMBL/GenBank/DDBJ databases">
        <title>Novel species of Thermanaerothrix with wide hydrolytic capabilities.</title>
        <authorList>
            <person name="Zayulina K.S."/>
            <person name="Podosokorskaya O.A."/>
            <person name="Elcheninov A.G."/>
        </authorList>
    </citation>
    <scope>NUCLEOTIDE SEQUENCE [LARGE SCALE GENOMIC DNA]</scope>
    <source>
        <strain evidence="4 5">4228-RoL</strain>
    </source>
</reference>
<protein>
    <submittedName>
        <fullName evidence="4">GNAT family N-acetyltransferase</fullName>
    </submittedName>
</protein>
<dbReference type="InterPro" id="IPR050832">
    <property type="entry name" value="Bact_Acetyltransf"/>
</dbReference>
<keyword evidence="1" id="KW-0808">Transferase</keyword>
<dbReference type="Proteomes" id="UP001254165">
    <property type="component" value="Unassembled WGS sequence"/>
</dbReference>
<dbReference type="PANTHER" id="PTHR43877">
    <property type="entry name" value="AMINOALKYLPHOSPHONATE N-ACETYLTRANSFERASE-RELATED-RELATED"/>
    <property type="match status" value="1"/>
</dbReference>
<dbReference type="Pfam" id="PF00583">
    <property type="entry name" value="Acetyltransf_1"/>
    <property type="match status" value="1"/>
</dbReference>
<comment type="caution">
    <text evidence="4">The sequence shown here is derived from an EMBL/GenBank/DDBJ whole genome shotgun (WGS) entry which is preliminary data.</text>
</comment>
<dbReference type="PANTHER" id="PTHR43877:SF1">
    <property type="entry name" value="ACETYLTRANSFERASE"/>
    <property type="match status" value="1"/>
</dbReference>
<dbReference type="InterPro" id="IPR000182">
    <property type="entry name" value="GNAT_dom"/>
</dbReference>
<dbReference type="CDD" id="cd04301">
    <property type="entry name" value="NAT_SF"/>
    <property type="match status" value="1"/>
</dbReference>
<keyword evidence="2" id="KW-0012">Acyltransferase</keyword>
<dbReference type="EMBL" id="JAUHMF010000002">
    <property type="protein sequence ID" value="MDT8898330.1"/>
    <property type="molecule type" value="Genomic_DNA"/>
</dbReference>
<dbReference type="InterPro" id="IPR016181">
    <property type="entry name" value="Acyl_CoA_acyltransferase"/>
</dbReference>
<evidence type="ECO:0000256" key="2">
    <source>
        <dbReference type="ARBA" id="ARBA00023315"/>
    </source>
</evidence>